<dbReference type="Gene3D" id="1.10.490.70">
    <property type="entry name" value="Histidine kinase N-terminal domain"/>
    <property type="match status" value="1"/>
</dbReference>
<dbReference type="Pfam" id="PF00512">
    <property type="entry name" value="HisKA"/>
    <property type="match status" value="1"/>
</dbReference>
<evidence type="ECO:0000313" key="10">
    <source>
        <dbReference type="EMBL" id="MBS4221210.1"/>
    </source>
</evidence>
<dbReference type="InterPro" id="IPR003594">
    <property type="entry name" value="HATPase_dom"/>
</dbReference>
<dbReference type="AlphaFoldDB" id="A0A942UIE9"/>
<evidence type="ECO:0000256" key="7">
    <source>
        <dbReference type="ARBA" id="ARBA00022840"/>
    </source>
</evidence>
<dbReference type="EC" id="2.7.13.3" evidence="2"/>
<sequence length="378" mass="44042">MNQLKIDILSFIHSRKDTIFARWKDKIMIPSDHNIRNTIERDGKFLIEVLLHAFSLPDHEMKSYLEKNAIETADIRVNQNYNIGFFVYNVNVAKREVLVEFAKFEENWENLRPIFLEFSEITDCFLFHAVSSYSNTKDRQIEEKNRYSHESHEDRLTLLGQMTSSFVHEFRNPLTTVHGFVQLLRSENPELPYMDIISGELDQLKFRITQFLMLSKKELIDQKASLFTINDLMKQITSFIYPRLLEAHVELEQELDDDLYVKGYIEEIKQVLINIIFNALDVLSDQDKSSVIKIKGYRDHQSIILKTSNTGPKIPDYLLTNIFEPFVTTKKTGTGLGLYVCKEIIEKHGGQLLCDSDDEWTTFTIILPLTNAKENVSS</sequence>
<evidence type="ECO:0000259" key="9">
    <source>
        <dbReference type="PROSITE" id="PS50109"/>
    </source>
</evidence>
<dbReference type="InterPro" id="IPR003661">
    <property type="entry name" value="HisK_dim/P_dom"/>
</dbReference>
<evidence type="ECO:0000256" key="1">
    <source>
        <dbReference type="ARBA" id="ARBA00000085"/>
    </source>
</evidence>
<evidence type="ECO:0000256" key="4">
    <source>
        <dbReference type="ARBA" id="ARBA00022679"/>
    </source>
</evidence>
<keyword evidence="4" id="KW-0808">Transferase</keyword>
<evidence type="ECO:0000256" key="3">
    <source>
        <dbReference type="ARBA" id="ARBA00022553"/>
    </source>
</evidence>
<keyword evidence="6" id="KW-0418">Kinase</keyword>
<dbReference type="PANTHER" id="PTHR43065:SF10">
    <property type="entry name" value="PEROXIDE STRESS-ACTIVATED HISTIDINE KINASE MAK3"/>
    <property type="match status" value="1"/>
</dbReference>
<proteinExistence type="predicted"/>
<dbReference type="Proteomes" id="UP000676456">
    <property type="component" value="Unassembled WGS sequence"/>
</dbReference>
<name>A0A942UIE9_9BACI</name>
<keyword evidence="7" id="KW-0067">ATP-binding</keyword>
<dbReference type="PRINTS" id="PR00344">
    <property type="entry name" value="BCTRLSENSOR"/>
</dbReference>
<organism evidence="10 11">
    <name type="scientific">Lederbergia citrea</name>
    <dbReference type="NCBI Taxonomy" id="2833581"/>
    <lineage>
        <taxon>Bacteria</taxon>
        <taxon>Bacillati</taxon>
        <taxon>Bacillota</taxon>
        <taxon>Bacilli</taxon>
        <taxon>Bacillales</taxon>
        <taxon>Bacillaceae</taxon>
        <taxon>Lederbergia</taxon>
    </lineage>
</organism>
<evidence type="ECO:0000313" key="11">
    <source>
        <dbReference type="Proteomes" id="UP000676456"/>
    </source>
</evidence>
<dbReference type="CDD" id="cd00082">
    <property type="entry name" value="HisKA"/>
    <property type="match status" value="1"/>
</dbReference>
<dbReference type="Gene3D" id="1.10.287.130">
    <property type="match status" value="1"/>
</dbReference>
<dbReference type="SMART" id="SM00387">
    <property type="entry name" value="HATPase_c"/>
    <property type="match status" value="1"/>
</dbReference>
<evidence type="ECO:0000256" key="5">
    <source>
        <dbReference type="ARBA" id="ARBA00022741"/>
    </source>
</evidence>
<keyword evidence="5" id="KW-0547">Nucleotide-binding</keyword>
<dbReference type="Gene3D" id="3.30.565.10">
    <property type="entry name" value="Histidine kinase-like ATPase, C-terminal domain"/>
    <property type="match status" value="1"/>
</dbReference>
<dbReference type="GO" id="GO:0005524">
    <property type="term" value="F:ATP binding"/>
    <property type="evidence" value="ECO:0007669"/>
    <property type="project" value="UniProtKB-KW"/>
</dbReference>
<dbReference type="InterPro" id="IPR005467">
    <property type="entry name" value="His_kinase_dom"/>
</dbReference>
<keyword evidence="11" id="KW-1185">Reference proteome</keyword>
<dbReference type="InterPro" id="IPR004358">
    <property type="entry name" value="Sig_transdc_His_kin-like_C"/>
</dbReference>
<gene>
    <name evidence="10" type="ORF">KHA91_00390</name>
</gene>
<dbReference type="RefSeq" id="WP_213096261.1">
    <property type="nucleotide sequence ID" value="NZ_JAGYPH010000001.1"/>
</dbReference>
<dbReference type="SUPFAM" id="SSF47384">
    <property type="entry name" value="Homodimeric domain of signal transducing histidine kinase"/>
    <property type="match status" value="1"/>
</dbReference>
<evidence type="ECO:0000256" key="2">
    <source>
        <dbReference type="ARBA" id="ARBA00012438"/>
    </source>
</evidence>
<dbReference type="SUPFAM" id="SSF55874">
    <property type="entry name" value="ATPase domain of HSP90 chaperone/DNA topoisomerase II/histidine kinase"/>
    <property type="match status" value="1"/>
</dbReference>
<evidence type="ECO:0000256" key="6">
    <source>
        <dbReference type="ARBA" id="ARBA00022777"/>
    </source>
</evidence>
<dbReference type="InterPro" id="IPR018984">
    <property type="entry name" value="Histidine_kinase_N"/>
</dbReference>
<dbReference type="EMBL" id="JAGYPN010000001">
    <property type="protein sequence ID" value="MBS4221210.1"/>
    <property type="molecule type" value="Genomic_DNA"/>
</dbReference>
<keyword evidence="8" id="KW-0902">Two-component regulatory system</keyword>
<dbReference type="Pfam" id="PF09385">
    <property type="entry name" value="HisK_N"/>
    <property type="match status" value="1"/>
</dbReference>
<comment type="caution">
    <text evidence="10">The sequence shown here is derived from an EMBL/GenBank/DDBJ whole genome shotgun (WGS) entry which is preliminary data.</text>
</comment>
<accession>A0A942UIE9</accession>
<keyword evidence="3" id="KW-0597">Phosphoprotein</keyword>
<dbReference type="InterPro" id="IPR036097">
    <property type="entry name" value="HisK_dim/P_sf"/>
</dbReference>
<dbReference type="PANTHER" id="PTHR43065">
    <property type="entry name" value="SENSOR HISTIDINE KINASE"/>
    <property type="match status" value="1"/>
</dbReference>
<dbReference type="PROSITE" id="PS50109">
    <property type="entry name" value="HIS_KIN"/>
    <property type="match status" value="1"/>
</dbReference>
<comment type="catalytic activity">
    <reaction evidence="1">
        <text>ATP + protein L-histidine = ADP + protein N-phospho-L-histidine.</text>
        <dbReference type="EC" id="2.7.13.3"/>
    </reaction>
</comment>
<evidence type="ECO:0000256" key="8">
    <source>
        <dbReference type="ARBA" id="ARBA00023012"/>
    </source>
</evidence>
<feature type="domain" description="Histidine kinase" evidence="9">
    <location>
        <begin position="165"/>
        <end position="371"/>
    </location>
</feature>
<dbReference type="InterPro" id="IPR036890">
    <property type="entry name" value="HATPase_C_sf"/>
</dbReference>
<protein>
    <recommendedName>
        <fullName evidence="2">histidine kinase</fullName>
        <ecNumber evidence="2">2.7.13.3</ecNumber>
    </recommendedName>
</protein>
<reference evidence="10 11" key="1">
    <citation type="submission" date="2021-05" db="EMBL/GenBank/DDBJ databases">
        <title>Novel Bacillus species.</title>
        <authorList>
            <person name="Liu G."/>
        </authorList>
    </citation>
    <scope>NUCLEOTIDE SEQUENCE [LARGE SCALE GENOMIC DNA]</scope>
    <source>
        <strain evidence="10 11">FJAT-49682</strain>
    </source>
</reference>
<dbReference type="SMART" id="SM00388">
    <property type="entry name" value="HisKA"/>
    <property type="match status" value="1"/>
</dbReference>
<dbReference type="Pfam" id="PF02518">
    <property type="entry name" value="HATPase_c"/>
    <property type="match status" value="1"/>
</dbReference>
<dbReference type="GO" id="GO:0000155">
    <property type="term" value="F:phosphorelay sensor kinase activity"/>
    <property type="evidence" value="ECO:0007669"/>
    <property type="project" value="InterPro"/>
</dbReference>